<evidence type="ECO:0000256" key="1">
    <source>
        <dbReference type="SAM" id="MobiDB-lite"/>
    </source>
</evidence>
<protein>
    <recommendedName>
        <fullName evidence="5">Big-1 domain-containing protein</fullName>
    </recommendedName>
</protein>
<organism evidence="3 4">
    <name type="scientific">Labilithrix luteola</name>
    <dbReference type="NCBI Taxonomy" id="1391654"/>
    <lineage>
        <taxon>Bacteria</taxon>
        <taxon>Pseudomonadati</taxon>
        <taxon>Myxococcota</taxon>
        <taxon>Polyangia</taxon>
        <taxon>Polyangiales</taxon>
        <taxon>Labilitrichaceae</taxon>
        <taxon>Labilithrix</taxon>
    </lineage>
</organism>
<dbReference type="STRING" id="1391654.AKJ09_08030"/>
<name>A0A0K1Q6U1_9BACT</name>
<dbReference type="RefSeq" id="WP_146652476.1">
    <property type="nucleotide sequence ID" value="NZ_CP012333.1"/>
</dbReference>
<dbReference type="AlphaFoldDB" id="A0A0K1Q6U1"/>
<dbReference type="EMBL" id="CP012333">
    <property type="protein sequence ID" value="AKV01367.1"/>
    <property type="molecule type" value="Genomic_DNA"/>
</dbReference>
<proteinExistence type="predicted"/>
<evidence type="ECO:0000313" key="4">
    <source>
        <dbReference type="Proteomes" id="UP000064967"/>
    </source>
</evidence>
<accession>A0A0K1Q6U1</accession>
<sequence length="471" mass="48791">MRKSIFWLGSLATTLALFACQDDSSSNTPGTFDPDAGTYEPPAVDASKADVDTADAADAKPSVVTVTVTRGSGPAADVLVVFHDAAGAVLGTTKTDATGKATSSTTIPAQVSVLLGGAASGRLIHTWTGVEAGDDLVVKDPFPTTVEDRGAYGFHLFGSYEGADSYGVTVGPCGGSWPSQSIEAALLINAWENCLGTPTAVLASALLDYNISAPKAFAFKKDIGVPAAGPEALSVSLPDWQAPANATLTLTNRPADVGVAVSLGDIVGGVRFETARQWASEADTATLDYPAGFGDAHQFGAAFRKGTSSNVFLKRSAAATAASFDLATALPTIETLTFDTTDTKRPTLTWTASSSLASSDGGEGFIDFYDRHENTFGWSFVVAPGATSIRVPQFPAEAAAWLPFGEDGGEVPIGASPPSLAFVESDLHASYAEFRHDGATLIPYGARDFVTQIVLPKDGTIRLTSYNELAP</sequence>
<reference evidence="3 4" key="1">
    <citation type="submission" date="2015-08" db="EMBL/GenBank/DDBJ databases">
        <authorList>
            <person name="Babu N.S."/>
            <person name="Beckwith C.J."/>
            <person name="Beseler K.G."/>
            <person name="Brison A."/>
            <person name="Carone J.V."/>
            <person name="Caskin T.P."/>
            <person name="Diamond M."/>
            <person name="Durham M.E."/>
            <person name="Foxe J.M."/>
            <person name="Go M."/>
            <person name="Henderson B.A."/>
            <person name="Jones I.B."/>
            <person name="McGettigan J.A."/>
            <person name="Micheletti S.J."/>
            <person name="Nasrallah M.E."/>
            <person name="Ortiz D."/>
            <person name="Piller C.R."/>
            <person name="Privatt S.R."/>
            <person name="Schneider S.L."/>
            <person name="Sharp S."/>
            <person name="Smith T.C."/>
            <person name="Stanton J.D."/>
            <person name="Ullery H.E."/>
            <person name="Wilson R.J."/>
            <person name="Serrano M.G."/>
            <person name="Buck G."/>
            <person name="Lee V."/>
            <person name="Wang Y."/>
            <person name="Carvalho R."/>
            <person name="Voegtly L."/>
            <person name="Shi R."/>
            <person name="Duckworth R."/>
            <person name="Johnson A."/>
            <person name="Loviza R."/>
            <person name="Walstead R."/>
            <person name="Shah Z."/>
            <person name="Kiflezghi M."/>
            <person name="Wade K."/>
            <person name="Ball S.L."/>
            <person name="Bradley K.W."/>
            <person name="Asai D.J."/>
            <person name="Bowman C.A."/>
            <person name="Russell D.A."/>
            <person name="Pope W.H."/>
            <person name="Jacobs-Sera D."/>
            <person name="Hendrix R.W."/>
            <person name="Hatfull G.F."/>
        </authorList>
    </citation>
    <scope>NUCLEOTIDE SEQUENCE [LARGE SCALE GENOMIC DNA]</scope>
    <source>
        <strain evidence="3 4">DSM 27648</strain>
    </source>
</reference>
<dbReference type="PROSITE" id="PS51257">
    <property type="entry name" value="PROKAR_LIPOPROTEIN"/>
    <property type="match status" value="1"/>
</dbReference>
<evidence type="ECO:0000313" key="3">
    <source>
        <dbReference type="EMBL" id="AKV01367.1"/>
    </source>
</evidence>
<dbReference type="Proteomes" id="UP000064967">
    <property type="component" value="Chromosome"/>
</dbReference>
<keyword evidence="2" id="KW-0732">Signal</keyword>
<feature type="signal peptide" evidence="2">
    <location>
        <begin position="1"/>
        <end position="19"/>
    </location>
</feature>
<gene>
    <name evidence="3" type="ORF">AKJ09_08030</name>
</gene>
<keyword evidence="4" id="KW-1185">Reference proteome</keyword>
<evidence type="ECO:0008006" key="5">
    <source>
        <dbReference type="Google" id="ProtNLM"/>
    </source>
</evidence>
<feature type="region of interest" description="Disordered" evidence="1">
    <location>
        <begin position="24"/>
        <end position="44"/>
    </location>
</feature>
<feature type="chain" id="PRO_5005466708" description="Big-1 domain-containing protein" evidence="2">
    <location>
        <begin position="20"/>
        <end position="471"/>
    </location>
</feature>
<dbReference type="KEGG" id="llu:AKJ09_08030"/>
<evidence type="ECO:0000256" key="2">
    <source>
        <dbReference type="SAM" id="SignalP"/>
    </source>
</evidence>